<dbReference type="Gene3D" id="1.25.40.20">
    <property type="entry name" value="Ankyrin repeat-containing domain"/>
    <property type="match status" value="2"/>
</dbReference>
<reference evidence="5" key="1">
    <citation type="submission" date="2022-10" db="EMBL/GenBank/DDBJ databases">
        <authorList>
            <person name="Chen Y."/>
            <person name="Dougan E. K."/>
            <person name="Chan C."/>
            <person name="Rhodes N."/>
            <person name="Thang M."/>
        </authorList>
    </citation>
    <scope>NUCLEOTIDE SEQUENCE</scope>
</reference>
<evidence type="ECO:0000313" key="5">
    <source>
        <dbReference type="EMBL" id="CAI4010924.1"/>
    </source>
</evidence>
<evidence type="ECO:0000313" key="6">
    <source>
        <dbReference type="EMBL" id="CAL1164299.1"/>
    </source>
</evidence>
<proteinExistence type="predicted"/>
<evidence type="ECO:0000259" key="4">
    <source>
        <dbReference type="PROSITE" id="PS51184"/>
    </source>
</evidence>
<dbReference type="PROSITE" id="PS50297">
    <property type="entry name" value="ANK_REP_REGION"/>
    <property type="match status" value="1"/>
</dbReference>
<dbReference type="OrthoDB" id="539213at2759"/>
<reference evidence="6" key="2">
    <citation type="submission" date="2024-04" db="EMBL/GenBank/DDBJ databases">
        <authorList>
            <person name="Chen Y."/>
            <person name="Shah S."/>
            <person name="Dougan E. K."/>
            <person name="Thang M."/>
            <person name="Chan C."/>
        </authorList>
    </citation>
    <scope>NUCLEOTIDE SEQUENCE [LARGE SCALE GENOMIC DNA]</scope>
</reference>
<keyword evidence="1" id="KW-0677">Repeat</keyword>
<evidence type="ECO:0000256" key="1">
    <source>
        <dbReference type="ARBA" id="ARBA00022737"/>
    </source>
</evidence>
<sequence>METTMSVSRPAIAPVLAYLAVCVTARCDFRRIHAGSLEEGFEKEHMSPLLIEGTTWNSANASRDAFRRVFEHIPVQLTRNIEFQSRSGTKPEAVNTTFGAWVETLSEEDSIPFVFEFCNGALCQKIESSFGIPEYLKKSCMILYINAGKTSNGVAFHQHWQTWGHLLAGKKMWYVSPPGNTPSRPFRYENENQLMKDGFQVCEQNEGEIVFLPKDWWHATFNKADWNLAIGGQGGIGIGEYDAARKLDETKLKAMSKEEMQSVLRIAVENGQHEAVETLLSAGATVEENWSKVHGAAASGGNPTILELLSKHGLLLDAKDSSGSTFGHHNPSKNILEFLLQRGVNLSTPDGGGVTVAHEAAMRGHIGSIQLLKEAGVSLSEPCSNGATPAHFAAADGHVGVLRELIKSGVDMSRLDYAGGTLAHHAASQGHVAALRFLLDEKLPSDPDVSGRTLMHEAAATGFPAVLDELHQRGHDAKAEDFSGRSVAQNAAEGGHIEVLRQLRRWGVDLKHIDRELVGQEVLEFLQSSEL</sequence>
<dbReference type="PANTHER" id="PTHR24198:SF165">
    <property type="entry name" value="ANKYRIN REPEAT-CONTAINING PROTEIN-RELATED"/>
    <property type="match status" value="1"/>
</dbReference>
<dbReference type="EMBL" id="CAMXCT030004968">
    <property type="protein sequence ID" value="CAL4798236.1"/>
    <property type="molecule type" value="Genomic_DNA"/>
</dbReference>
<evidence type="ECO:0000313" key="8">
    <source>
        <dbReference type="Proteomes" id="UP001152797"/>
    </source>
</evidence>
<evidence type="ECO:0000313" key="7">
    <source>
        <dbReference type="EMBL" id="CAL4798236.1"/>
    </source>
</evidence>
<dbReference type="AlphaFoldDB" id="A0A9P1DL58"/>
<gene>
    <name evidence="5" type="ORF">C1SCF055_LOCUS36141</name>
</gene>
<feature type="repeat" description="ANK" evidence="3">
    <location>
        <begin position="450"/>
        <end position="482"/>
    </location>
</feature>
<dbReference type="InterPro" id="IPR036770">
    <property type="entry name" value="Ankyrin_rpt-contain_sf"/>
</dbReference>
<dbReference type="EMBL" id="CAMXCT020004968">
    <property type="protein sequence ID" value="CAL1164299.1"/>
    <property type="molecule type" value="Genomic_DNA"/>
</dbReference>
<dbReference type="Gene3D" id="2.60.120.650">
    <property type="entry name" value="Cupin"/>
    <property type="match status" value="1"/>
</dbReference>
<organism evidence="5">
    <name type="scientific">Cladocopium goreaui</name>
    <dbReference type="NCBI Taxonomy" id="2562237"/>
    <lineage>
        <taxon>Eukaryota</taxon>
        <taxon>Sar</taxon>
        <taxon>Alveolata</taxon>
        <taxon>Dinophyceae</taxon>
        <taxon>Suessiales</taxon>
        <taxon>Symbiodiniaceae</taxon>
        <taxon>Cladocopium</taxon>
    </lineage>
</organism>
<dbReference type="EMBL" id="CAMXCT010004968">
    <property type="protein sequence ID" value="CAI4010924.1"/>
    <property type="molecule type" value="Genomic_DNA"/>
</dbReference>
<evidence type="ECO:0000256" key="2">
    <source>
        <dbReference type="ARBA" id="ARBA00023043"/>
    </source>
</evidence>
<comment type="caution">
    <text evidence="5">The sequence shown here is derived from an EMBL/GenBank/DDBJ whole genome shotgun (WGS) entry which is preliminary data.</text>
</comment>
<feature type="domain" description="JmjC" evidence="4">
    <location>
        <begin position="100"/>
        <end position="251"/>
    </location>
</feature>
<protein>
    <submittedName>
        <fullName evidence="7">JmjC domain-containing protein</fullName>
    </submittedName>
</protein>
<dbReference type="InterPro" id="IPR002110">
    <property type="entry name" value="Ankyrin_rpt"/>
</dbReference>
<dbReference type="InterPro" id="IPR003347">
    <property type="entry name" value="JmjC_dom"/>
</dbReference>
<keyword evidence="8" id="KW-1185">Reference proteome</keyword>
<evidence type="ECO:0000256" key="3">
    <source>
        <dbReference type="PROSITE-ProRule" id="PRU00023"/>
    </source>
</evidence>
<dbReference type="PANTHER" id="PTHR24198">
    <property type="entry name" value="ANKYRIN REPEAT AND PROTEIN KINASE DOMAIN-CONTAINING PROTEIN"/>
    <property type="match status" value="1"/>
</dbReference>
<feature type="repeat" description="ANK" evidence="3">
    <location>
        <begin position="385"/>
        <end position="417"/>
    </location>
</feature>
<dbReference type="SUPFAM" id="SSF51197">
    <property type="entry name" value="Clavaminate synthase-like"/>
    <property type="match status" value="1"/>
</dbReference>
<dbReference type="PROSITE" id="PS51184">
    <property type="entry name" value="JMJC"/>
    <property type="match status" value="1"/>
</dbReference>
<dbReference type="SUPFAM" id="SSF48403">
    <property type="entry name" value="Ankyrin repeat"/>
    <property type="match status" value="1"/>
</dbReference>
<keyword evidence="2 3" id="KW-0040">ANK repeat</keyword>
<dbReference type="SMART" id="SM00248">
    <property type="entry name" value="ANK"/>
    <property type="match status" value="6"/>
</dbReference>
<dbReference type="PROSITE" id="PS50088">
    <property type="entry name" value="ANK_REPEAT"/>
    <property type="match status" value="2"/>
</dbReference>
<dbReference type="Pfam" id="PF13637">
    <property type="entry name" value="Ank_4"/>
    <property type="match status" value="2"/>
</dbReference>
<dbReference type="Proteomes" id="UP001152797">
    <property type="component" value="Unassembled WGS sequence"/>
</dbReference>
<name>A0A9P1DL58_9DINO</name>
<accession>A0A9P1DL58</accession>